<comment type="similarity">
    <text evidence="1">Belongs to the GHMP kinase family. GalK subfamily.</text>
</comment>
<dbReference type="Pfam" id="PF08544">
    <property type="entry name" value="GHMP_kinases_C"/>
    <property type="match status" value="1"/>
</dbReference>
<sequence length="398" mass="43314">MKSSKREPVDAARDAFRDTFSAQPQWTCRAPGRVNLIGEHVDYNEGLVLPVAIDLEIGLAFRRRDDRRVRIHSLSFDETAEFDIDDLAPGSPVAPPPPPSWSVYPAAVAWAMRRAHLPLLGIDATIAGDIPPGAGLSSSAAVEIAFAAAFRQVADLGLSDLELARHAHAAENDFVGVRCGMMDQIASACARRGRAALIDCRSLEVRHIALPPALRMVIVDSGVDRELRDSEYNQRRLECEEAARRLAALDDGIASLRDVPAEAPTSLLDALPAPLDRRARHVVGEIERVRLAAAALENNETERFGELLFASHRSLRDDFEVSCEELDTLVELGRQAAGVIGSRLTGAGFGGCTVNVVSAALVSDFRRYVADGYERLYGRRPRTWVSDPAPGVSVDPVW</sequence>
<keyword evidence="4" id="KW-0479">Metal-binding</keyword>
<evidence type="ECO:0000256" key="6">
    <source>
        <dbReference type="ARBA" id="ARBA00022777"/>
    </source>
</evidence>
<dbReference type="InterPro" id="IPR036554">
    <property type="entry name" value="GHMP_kinase_C_sf"/>
</dbReference>
<dbReference type="GO" id="GO:0005524">
    <property type="term" value="F:ATP binding"/>
    <property type="evidence" value="ECO:0007669"/>
    <property type="project" value="UniProtKB-UniRule"/>
</dbReference>
<keyword evidence="2" id="KW-0963">Cytoplasm</keyword>
<dbReference type="SUPFAM" id="SSF54211">
    <property type="entry name" value="Ribosomal protein S5 domain 2-like"/>
    <property type="match status" value="1"/>
</dbReference>
<dbReference type="FunFam" id="3.30.230.10:FF:000017">
    <property type="entry name" value="Galactokinase"/>
    <property type="match status" value="1"/>
</dbReference>
<evidence type="ECO:0000313" key="16">
    <source>
        <dbReference type="Proteomes" id="UP000702544"/>
    </source>
</evidence>
<keyword evidence="7" id="KW-0067">ATP-binding</keyword>
<evidence type="ECO:0000256" key="9">
    <source>
        <dbReference type="ARBA" id="ARBA00023144"/>
    </source>
</evidence>
<dbReference type="InterPro" id="IPR014721">
    <property type="entry name" value="Ribsml_uS5_D2-typ_fold_subgr"/>
</dbReference>
<dbReference type="PROSITE" id="PS00627">
    <property type="entry name" value="GHMP_KINASES_ATP"/>
    <property type="match status" value="1"/>
</dbReference>
<keyword evidence="6" id="KW-0418">Kinase</keyword>
<evidence type="ECO:0000259" key="14">
    <source>
        <dbReference type="Pfam" id="PF10509"/>
    </source>
</evidence>
<evidence type="ECO:0000256" key="1">
    <source>
        <dbReference type="ARBA" id="ARBA00006566"/>
    </source>
</evidence>
<dbReference type="GO" id="GO:0004335">
    <property type="term" value="F:galactokinase activity"/>
    <property type="evidence" value="ECO:0007669"/>
    <property type="project" value="UniProtKB-UniRule"/>
</dbReference>
<comment type="caution">
    <text evidence="15">The sequence shown here is derived from an EMBL/GenBank/DDBJ whole genome shotgun (WGS) entry which is preliminary data.</text>
</comment>
<dbReference type="PANTHER" id="PTHR10457">
    <property type="entry name" value="MEVALONATE KINASE/GALACTOKINASE"/>
    <property type="match status" value="1"/>
</dbReference>
<dbReference type="PROSITE" id="PS00106">
    <property type="entry name" value="GALACTOKINASE"/>
    <property type="match status" value="1"/>
</dbReference>
<dbReference type="Gene3D" id="3.30.230.10">
    <property type="match status" value="1"/>
</dbReference>
<keyword evidence="5" id="KW-0547">Nucleotide-binding</keyword>
<keyword evidence="3 15" id="KW-0808">Transferase</keyword>
<evidence type="ECO:0000256" key="5">
    <source>
        <dbReference type="ARBA" id="ARBA00022741"/>
    </source>
</evidence>
<evidence type="ECO:0000256" key="11">
    <source>
        <dbReference type="NCBIfam" id="TIGR00131"/>
    </source>
</evidence>
<name>A0AAE4Z6X8_9BACT</name>
<dbReference type="InterPro" id="IPR019539">
    <property type="entry name" value="GalKase_N"/>
</dbReference>
<dbReference type="PRINTS" id="PR00473">
    <property type="entry name" value="GALCTOKINASE"/>
</dbReference>
<feature type="domain" description="Galactokinase N-terminal" evidence="14">
    <location>
        <begin position="15"/>
        <end position="62"/>
    </location>
</feature>
<dbReference type="InterPro" id="IPR020568">
    <property type="entry name" value="Ribosomal_Su5_D2-typ_SF"/>
</dbReference>
<protein>
    <recommendedName>
        <fullName evidence="11">Galactokinase</fullName>
        <ecNumber evidence="11">2.7.1.6</ecNumber>
    </recommendedName>
</protein>
<dbReference type="InterPro" id="IPR000705">
    <property type="entry name" value="Galactokinase"/>
</dbReference>
<dbReference type="Pfam" id="PF00288">
    <property type="entry name" value="GHMP_kinases_N"/>
    <property type="match status" value="1"/>
</dbReference>
<keyword evidence="10" id="KW-0119">Carbohydrate metabolism</keyword>
<dbReference type="InterPro" id="IPR006204">
    <property type="entry name" value="GHMP_kinase_N_dom"/>
</dbReference>
<evidence type="ECO:0000313" key="15">
    <source>
        <dbReference type="EMBL" id="NIR74859.1"/>
    </source>
</evidence>
<evidence type="ECO:0000259" key="13">
    <source>
        <dbReference type="Pfam" id="PF08544"/>
    </source>
</evidence>
<evidence type="ECO:0000256" key="8">
    <source>
        <dbReference type="ARBA" id="ARBA00022842"/>
    </source>
</evidence>
<dbReference type="PRINTS" id="PR00959">
    <property type="entry name" value="MEVGALKINASE"/>
</dbReference>
<evidence type="ECO:0000256" key="10">
    <source>
        <dbReference type="ARBA" id="ARBA00023277"/>
    </source>
</evidence>
<dbReference type="Pfam" id="PF10509">
    <property type="entry name" value="GalKase_gal_bdg"/>
    <property type="match status" value="1"/>
</dbReference>
<dbReference type="EMBL" id="JAACAK010000049">
    <property type="protein sequence ID" value="NIR74859.1"/>
    <property type="molecule type" value="Genomic_DNA"/>
</dbReference>
<reference evidence="15 16" key="1">
    <citation type="submission" date="2020-01" db="EMBL/GenBank/DDBJ databases">
        <title>Genomes assembled from Gulf of Kutch pelagic sediment metagenomes.</title>
        <authorList>
            <person name="Chandrashekar M."/>
            <person name="Mahajan M.S."/>
            <person name="Dave K.J."/>
            <person name="Vatsa P."/>
            <person name="Nathani N.M."/>
        </authorList>
    </citation>
    <scope>NUCLEOTIDE SEQUENCE [LARGE SCALE GENOMIC DNA]</scope>
    <source>
        <strain evidence="15">KS3-K002</strain>
    </source>
</reference>
<dbReference type="FunFam" id="3.30.70.890:FF:000001">
    <property type="entry name" value="Galactokinase"/>
    <property type="match status" value="1"/>
</dbReference>
<evidence type="ECO:0000256" key="4">
    <source>
        <dbReference type="ARBA" id="ARBA00022723"/>
    </source>
</evidence>
<dbReference type="SUPFAM" id="SSF55060">
    <property type="entry name" value="GHMP Kinase, C-terminal domain"/>
    <property type="match status" value="1"/>
</dbReference>
<dbReference type="GO" id="GO:0005829">
    <property type="term" value="C:cytosol"/>
    <property type="evidence" value="ECO:0007669"/>
    <property type="project" value="TreeGrafter"/>
</dbReference>
<organism evidence="15 16">
    <name type="scientific">Candidatus Kutchimonas denitrificans</name>
    <dbReference type="NCBI Taxonomy" id="3056748"/>
    <lineage>
        <taxon>Bacteria</taxon>
        <taxon>Pseudomonadati</taxon>
        <taxon>Gemmatimonadota</taxon>
        <taxon>Gemmatimonadia</taxon>
        <taxon>Candidatus Palauibacterales</taxon>
        <taxon>Candidatus Palauibacteraceae</taxon>
        <taxon>Candidatus Kutchimonas</taxon>
    </lineage>
</organism>
<evidence type="ECO:0000256" key="2">
    <source>
        <dbReference type="ARBA" id="ARBA00022490"/>
    </source>
</evidence>
<feature type="domain" description="GHMP kinase C-terminal" evidence="13">
    <location>
        <begin position="293"/>
        <end position="368"/>
    </location>
</feature>
<dbReference type="Proteomes" id="UP000702544">
    <property type="component" value="Unassembled WGS sequence"/>
</dbReference>
<accession>A0AAE4Z6X8</accession>
<dbReference type="GO" id="GO:0046872">
    <property type="term" value="F:metal ion binding"/>
    <property type="evidence" value="ECO:0007669"/>
    <property type="project" value="UniProtKB-KW"/>
</dbReference>
<dbReference type="EC" id="2.7.1.6" evidence="11"/>
<dbReference type="AlphaFoldDB" id="A0AAE4Z6X8"/>
<evidence type="ECO:0000259" key="12">
    <source>
        <dbReference type="Pfam" id="PF00288"/>
    </source>
</evidence>
<keyword evidence="8" id="KW-0460">Magnesium</keyword>
<keyword evidence="9" id="KW-0299">Galactose metabolism</keyword>
<dbReference type="InterPro" id="IPR006206">
    <property type="entry name" value="Mevalonate/galactokinase"/>
</dbReference>
<evidence type="ECO:0000256" key="3">
    <source>
        <dbReference type="ARBA" id="ARBA00022679"/>
    </source>
</evidence>
<dbReference type="InterPro" id="IPR013750">
    <property type="entry name" value="GHMP_kinase_C_dom"/>
</dbReference>
<dbReference type="GO" id="GO:0006012">
    <property type="term" value="P:galactose metabolic process"/>
    <property type="evidence" value="ECO:0007669"/>
    <property type="project" value="UniProtKB-UniRule"/>
</dbReference>
<dbReference type="InterPro" id="IPR006203">
    <property type="entry name" value="GHMP_knse_ATP-bd_CS"/>
</dbReference>
<dbReference type="NCBIfam" id="TIGR00131">
    <property type="entry name" value="gal_kin"/>
    <property type="match status" value="1"/>
</dbReference>
<dbReference type="PANTHER" id="PTHR10457:SF7">
    <property type="entry name" value="GALACTOKINASE-RELATED"/>
    <property type="match status" value="1"/>
</dbReference>
<feature type="domain" description="GHMP kinase N-terminal" evidence="12">
    <location>
        <begin position="106"/>
        <end position="189"/>
    </location>
</feature>
<dbReference type="Gene3D" id="3.30.70.890">
    <property type="entry name" value="GHMP kinase, C-terminal domain"/>
    <property type="match status" value="1"/>
</dbReference>
<gene>
    <name evidence="15" type="primary">galK</name>
    <name evidence="15" type="ORF">GWO12_07065</name>
</gene>
<proteinExistence type="inferred from homology"/>
<evidence type="ECO:0000256" key="7">
    <source>
        <dbReference type="ARBA" id="ARBA00022840"/>
    </source>
</evidence>
<dbReference type="PIRSF" id="PIRSF000530">
    <property type="entry name" value="Galactokinase"/>
    <property type="match status" value="1"/>
</dbReference>
<dbReference type="InterPro" id="IPR019741">
    <property type="entry name" value="Galactokinase_CS"/>
</dbReference>